<dbReference type="GO" id="GO:0046872">
    <property type="term" value="F:metal ion binding"/>
    <property type="evidence" value="ECO:0007669"/>
    <property type="project" value="InterPro"/>
</dbReference>
<evidence type="ECO:0000259" key="1">
    <source>
        <dbReference type="Pfam" id="PF00403"/>
    </source>
</evidence>
<dbReference type="SUPFAM" id="SSF55008">
    <property type="entry name" value="HMA, heavy metal-associated domain"/>
    <property type="match status" value="1"/>
</dbReference>
<dbReference type="Pfam" id="PF00403">
    <property type="entry name" value="HMA"/>
    <property type="match status" value="1"/>
</dbReference>
<dbReference type="Gene3D" id="3.30.70.100">
    <property type="match status" value="1"/>
</dbReference>
<proteinExistence type="predicted"/>
<organism evidence="2 3">
    <name type="scientific">Candidatus Faecalibacterium faecigallinarum</name>
    <dbReference type="NCBI Taxonomy" id="2838577"/>
    <lineage>
        <taxon>Bacteria</taxon>
        <taxon>Bacillati</taxon>
        <taxon>Bacillota</taxon>
        <taxon>Clostridia</taxon>
        <taxon>Eubacteriales</taxon>
        <taxon>Oscillospiraceae</taxon>
        <taxon>Faecalibacterium</taxon>
    </lineage>
</organism>
<evidence type="ECO:0000313" key="2">
    <source>
        <dbReference type="EMBL" id="HJC45762.1"/>
    </source>
</evidence>
<dbReference type="AlphaFoldDB" id="A0A9D2T432"/>
<dbReference type="CDD" id="cd00371">
    <property type="entry name" value="HMA"/>
    <property type="match status" value="1"/>
</dbReference>
<gene>
    <name evidence="2" type="ORF">H9703_06490</name>
</gene>
<dbReference type="InterPro" id="IPR036163">
    <property type="entry name" value="HMA_dom_sf"/>
</dbReference>
<reference evidence="2" key="2">
    <citation type="submission" date="2021-04" db="EMBL/GenBank/DDBJ databases">
        <authorList>
            <person name="Gilroy R."/>
        </authorList>
    </citation>
    <scope>NUCLEOTIDE SEQUENCE</scope>
    <source>
        <strain evidence="2">ChiSjej5B23-2810</strain>
    </source>
</reference>
<feature type="domain" description="HMA" evidence="1">
    <location>
        <begin position="7"/>
        <end position="65"/>
    </location>
</feature>
<sequence length="82" mass="8912">MYKTTAKIDGMACSMCEAHVNETVRRAFPVKKVTSSHKKGECVILAEEPVGQAELAAALDPTGYKVLSAESESYRKKGLFGF</sequence>
<reference evidence="2" key="1">
    <citation type="journal article" date="2021" name="PeerJ">
        <title>Extensive microbial diversity within the chicken gut microbiome revealed by metagenomics and culture.</title>
        <authorList>
            <person name="Gilroy R."/>
            <person name="Ravi A."/>
            <person name="Getino M."/>
            <person name="Pursley I."/>
            <person name="Horton D.L."/>
            <person name="Alikhan N.F."/>
            <person name="Baker D."/>
            <person name="Gharbi K."/>
            <person name="Hall N."/>
            <person name="Watson M."/>
            <person name="Adriaenssens E.M."/>
            <person name="Foster-Nyarko E."/>
            <person name="Jarju S."/>
            <person name="Secka A."/>
            <person name="Antonio M."/>
            <person name="Oren A."/>
            <person name="Chaudhuri R.R."/>
            <person name="La Ragione R."/>
            <person name="Hildebrand F."/>
            <person name="Pallen M.J."/>
        </authorList>
    </citation>
    <scope>NUCLEOTIDE SEQUENCE</scope>
    <source>
        <strain evidence="2">ChiSjej5B23-2810</strain>
    </source>
</reference>
<evidence type="ECO:0000313" key="3">
    <source>
        <dbReference type="Proteomes" id="UP000823906"/>
    </source>
</evidence>
<name>A0A9D2T432_9FIRM</name>
<protein>
    <submittedName>
        <fullName evidence="2">Cation transporter</fullName>
    </submittedName>
</protein>
<comment type="caution">
    <text evidence="2">The sequence shown here is derived from an EMBL/GenBank/DDBJ whole genome shotgun (WGS) entry which is preliminary data.</text>
</comment>
<accession>A0A9D2T432</accession>
<dbReference type="InterPro" id="IPR006121">
    <property type="entry name" value="HMA_dom"/>
</dbReference>
<dbReference type="EMBL" id="DWWN01000043">
    <property type="protein sequence ID" value="HJC45762.1"/>
    <property type="molecule type" value="Genomic_DNA"/>
</dbReference>
<dbReference type="Proteomes" id="UP000823906">
    <property type="component" value="Unassembled WGS sequence"/>
</dbReference>